<dbReference type="EMBL" id="GL385398">
    <property type="protein sequence ID" value="EJT74271.1"/>
    <property type="molecule type" value="Genomic_DNA"/>
</dbReference>
<dbReference type="GO" id="GO:0000329">
    <property type="term" value="C:fungal-type vacuole membrane"/>
    <property type="evidence" value="ECO:0007669"/>
    <property type="project" value="TreeGrafter"/>
</dbReference>
<dbReference type="PROSITE" id="PS50213">
    <property type="entry name" value="FAS1"/>
    <property type="match status" value="1"/>
</dbReference>
<evidence type="ECO:0000256" key="1">
    <source>
        <dbReference type="SAM" id="SignalP"/>
    </source>
</evidence>
<dbReference type="OrthoDB" id="286301at2759"/>
<dbReference type="AlphaFoldDB" id="J3P3M7"/>
<sequence>MQAKHLFALVGLCAAPAVAQSGSLLTVLQENGFTKYAERLQTLNSPALTAGPNVVVYVPTNAAITNNGNSTIARRGSDEDDRAGALYSVNAIAPRRIRNSTTGTKKVLARDLGCTPGLVYESWLNDPAFVNLGPGRNQTVVEKHISLAAQPLVFTGLGASVKVTGDDIPFSGGVIRPISGTLTLPRKVSETLPILGADRFLALLQSSGVLGEVDNRASITVFAPSNSAVRKAGTLTAAQLRQHILVDFPAYTTWIANGDVFPTLGGGSVTASVQDGIISINGAKIMASDAIVTNGVVHTVDKVLTASTPTTTTSPSTVPTSAAGTAKPLPWQHLALAFIAIAVAAATGRGH</sequence>
<dbReference type="Pfam" id="PF02469">
    <property type="entry name" value="Fasciclin"/>
    <property type="match status" value="1"/>
</dbReference>
<feature type="chain" id="PRO_5015094907" description="FAS1 domain-containing protein" evidence="1">
    <location>
        <begin position="20"/>
        <end position="351"/>
    </location>
</feature>
<name>J3P3M7_GAET3</name>
<reference evidence="4" key="5">
    <citation type="submission" date="2018-04" db="UniProtKB">
        <authorList>
            <consortium name="EnsemblFungi"/>
        </authorList>
    </citation>
    <scope>IDENTIFICATION</scope>
    <source>
        <strain evidence="4">R3-111a-1</strain>
    </source>
</reference>
<dbReference type="InterPro" id="IPR050904">
    <property type="entry name" value="Adhesion/Biosynth-related"/>
</dbReference>
<dbReference type="PANTHER" id="PTHR10900">
    <property type="entry name" value="PERIOSTIN-RELATED"/>
    <property type="match status" value="1"/>
</dbReference>
<reference evidence="3" key="2">
    <citation type="submission" date="2010-07" db="EMBL/GenBank/DDBJ databases">
        <authorList>
            <consortium name="The Broad Institute Genome Sequencing Platform"/>
            <consortium name="Broad Institute Genome Sequencing Center for Infectious Disease"/>
            <person name="Ma L.-J."/>
            <person name="Dead R."/>
            <person name="Young S."/>
            <person name="Zeng Q."/>
            <person name="Koehrsen M."/>
            <person name="Alvarado L."/>
            <person name="Berlin A."/>
            <person name="Chapman S.B."/>
            <person name="Chen Z."/>
            <person name="Freedman E."/>
            <person name="Gellesch M."/>
            <person name="Goldberg J."/>
            <person name="Griggs A."/>
            <person name="Gujja S."/>
            <person name="Heilman E.R."/>
            <person name="Heiman D."/>
            <person name="Hepburn T."/>
            <person name="Howarth C."/>
            <person name="Jen D."/>
            <person name="Larson L."/>
            <person name="Mehta T."/>
            <person name="Neiman D."/>
            <person name="Pearson M."/>
            <person name="Roberts A."/>
            <person name="Saif S."/>
            <person name="Shea T."/>
            <person name="Shenoy N."/>
            <person name="Sisk P."/>
            <person name="Stolte C."/>
            <person name="Sykes S."/>
            <person name="Walk T."/>
            <person name="White J."/>
            <person name="Yandava C."/>
            <person name="Haas B."/>
            <person name="Nusbaum C."/>
            <person name="Birren B."/>
        </authorList>
    </citation>
    <scope>NUCLEOTIDE SEQUENCE</scope>
    <source>
        <strain evidence="3">R3-111a-1</strain>
    </source>
</reference>
<proteinExistence type="predicted"/>
<evidence type="ECO:0000313" key="3">
    <source>
        <dbReference type="EMBL" id="EJT74271.1"/>
    </source>
</evidence>
<evidence type="ECO:0000313" key="4">
    <source>
        <dbReference type="EnsemblFungi" id="EJT74271"/>
    </source>
</evidence>
<reference evidence="3" key="3">
    <citation type="submission" date="2010-09" db="EMBL/GenBank/DDBJ databases">
        <title>Annotation of Gaeumannomyces graminis var. tritici R3-111a-1.</title>
        <authorList>
            <consortium name="The Broad Institute Genome Sequencing Platform"/>
            <person name="Ma L.-J."/>
            <person name="Dead R."/>
            <person name="Young S.K."/>
            <person name="Zeng Q."/>
            <person name="Gargeya S."/>
            <person name="Fitzgerald M."/>
            <person name="Haas B."/>
            <person name="Abouelleil A."/>
            <person name="Alvarado L."/>
            <person name="Arachchi H.M."/>
            <person name="Berlin A."/>
            <person name="Brown A."/>
            <person name="Chapman S.B."/>
            <person name="Chen Z."/>
            <person name="Dunbar C."/>
            <person name="Freedman E."/>
            <person name="Gearin G."/>
            <person name="Gellesch M."/>
            <person name="Goldberg J."/>
            <person name="Griggs A."/>
            <person name="Gujja S."/>
            <person name="Heiman D."/>
            <person name="Howarth C."/>
            <person name="Larson L."/>
            <person name="Lui A."/>
            <person name="MacDonald P.J.P."/>
            <person name="Mehta T."/>
            <person name="Montmayeur A."/>
            <person name="Murphy C."/>
            <person name="Neiman D."/>
            <person name="Pearson M."/>
            <person name="Priest M."/>
            <person name="Roberts A."/>
            <person name="Saif S."/>
            <person name="Shea T."/>
            <person name="Shenoy N."/>
            <person name="Sisk P."/>
            <person name="Stolte C."/>
            <person name="Sykes S."/>
            <person name="Yandava C."/>
            <person name="Wortman J."/>
            <person name="Nusbaum C."/>
            <person name="Birren B."/>
        </authorList>
    </citation>
    <scope>NUCLEOTIDE SEQUENCE</scope>
    <source>
        <strain evidence="3">R3-111a-1</strain>
    </source>
</reference>
<keyword evidence="1" id="KW-0732">Signal</keyword>
<reference evidence="5" key="1">
    <citation type="submission" date="2010-07" db="EMBL/GenBank/DDBJ databases">
        <title>The genome sequence of Gaeumannomyces graminis var. tritici strain R3-111a-1.</title>
        <authorList>
            <consortium name="The Broad Institute Genome Sequencing Platform"/>
            <person name="Ma L.-J."/>
            <person name="Dead R."/>
            <person name="Young S."/>
            <person name="Zeng Q."/>
            <person name="Koehrsen M."/>
            <person name="Alvarado L."/>
            <person name="Berlin A."/>
            <person name="Chapman S.B."/>
            <person name="Chen Z."/>
            <person name="Freedman E."/>
            <person name="Gellesch M."/>
            <person name="Goldberg J."/>
            <person name="Griggs A."/>
            <person name="Gujja S."/>
            <person name="Heilman E.R."/>
            <person name="Heiman D."/>
            <person name="Hepburn T."/>
            <person name="Howarth C."/>
            <person name="Jen D."/>
            <person name="Larson L."/>
            <person name="Mehta T."/>
            <person name="Neiman D."/>
            <person name="Pearson M."/>
            <person name="Roberts A."/>
            <person name="Saif S."/>
            <person name="Shea T."/>
            <person name="Shenoy N."/>
            <person name="Sisk P."/>
            <person name="Stolte C."/>
            <person name="Sykes S."/>
            <person name="Walk T."/>
            <person name="White J."/>
            <person name="Yandava C."/>
            <person name="Haas B."/>
            <person name="Nusbaum C."/>
            <person name="Birren B."/>
        </authorList>
    </citation>
    <scope>NUCLEOTIDE SEQUENCE [LARGE SCALE GENOMIC DNA]</scope>
    <source>
        <strain evidence="5">R3-111a-1</strain>
    </source>
</reference>
<keyword evidence="5" id="KW-1185">Reference proteome</keyword>
<dbReference type="RefSeq" id="XP_009224215.1">
    <property type="nucleotide sequence ID" value="XM_009225951.1"/>
</dbReference>
<protein>
    <recommendedName>
        <fullName evidence="2">FAS1 domain-containing protein</fullName>
    </recommendedName>
</protein>
<evidence type="ECO:0000313" key="5">
    <source>
        <dbReference type="Proteomes" id="UP000006039"/>
    </source>
</evidence>
<dbReference type="GO" id="GO:0016236">
    <property type="term" value="P:macroautophagy"/>
    <property type="evidence" value="ECO:0007669"/>
    <property type="project" value="TreeGrafter"/>
</dbReference>
<dbReference type="PANTHER" id="PTHR10900:SF77">
    <property type="entry name" value="FI19380P1"/>
    <property type="match status" value="1"/>
</dbReference>
<dbReference type="EnsemblFungi" id="EJT74271">
    <property type="protein sequence ID" value="EJT74271"/>
    <property type="gene ID" value="GGTG_08114"/>
</dbReference>
<feature type="domain" description="FAS1" evidence="2">
    <location>
        <begin position="184"/>
        <end position="304"/>
    </location>
</feature>
<dbReference type="GeneID" id="20348572"/>
<dbReference type="SUPFAM" id="SSF82153">
    <property type="entry name" value="FAS1 domain"/>
    <property type="match status" value="1"/>
</dbReference>
<evidence type="ECO:0000259" key="2">
    <source>
        <dbReference type="PROSITE" id="PS50213"/>
    </source>
</evidence>
<dbReference type="SMART" id="SM00554">
    <property type="entry name" value="FAS1"/>
    <property type="match status" value="1"/>
</dbReference>
<dbReference type="Gene3D" id="2.30.180.10">
    <property type="entry name" value="FAS1 domain"/>
    <property type="match status" value="1"/>
</dbReference>
<dbReference type="STRING" id="644352.J3P3M7"/>
<dbReference type="HOGENOM" id="CLU_067857_0_0_1"/>
<gene>
    <name evidence="4" type="primary">20348572</name>
    <name evidence="3" type="ORF">GGTG_08114</name>
</gene>
<reference evidence="4" key="4">
    <citation type="journal article" date="2015" name="G3 (Bethesda)">
        <title>Genome sequences of three phytopathogenic species of the Magnaporthaceae family of fungi.</title>
        <authorList>
            <person name="Okagaki L.H."/>
            <person name="Nunes C.C."/>
            <person name="Sailsbery J."/>
            <person name="Clay B."/>
            <person name="Brown D."/>
            <person name="John T."/>
            <person name="Oh Y."/>
            <person name="Young N."/>
            <person name="Fitzgerald M."/>
            <person name="Haas B.J."/>
            <person name="Zeng Q."/>
            <person name="Young S."/>
            <person name="Adiconis X."/>
            <person name="Fan L."/>
            <person name="Levin J.Z."/>
            <person name="Mitchell T.K."/>
            <person name="Okubara P.A."/>
            <person name="Farman M.L."/>
            <person name="Kohn L.M."/>
            <person name="Birren B."/>
            <person name="Ma L.-J."/>
            <person name="Dean R.A."/>
        </authorList>
    </citation>
    <scope>NUCLEOTIDE SEQUENCE</scope>
    <source>
        <strain evidence="4">R3-111a-1</strain>
    </source>
</reference>
<organism evidence="3">
    <name type="scientific">Gaeumannomyces tritici (strain R3-111a-1)</name>
    <name type="common">Wheat and barley take-all root rot fungus</name>
    <name type="synonym">Gaeumannomyces graminis var. tritici</name>
    <dbReference type="NCBI Taxonomy" id="644352"/>
    <lineage>
        <taxon>Eukaryota</taxon>
        <taxon>Fungi</taxon>
        <taxon>Dikarya</taxon>
        <taxon>Ascomycota</taxon>
        <taxon>Pezizomycotina</taxon>
        <taxon>Sordariomycetes</taxon>
        <taxon>Sordariomycetidae</taxon>
        <taxon>Magnaporthales</taxon>
        <taxon>Magnaporthaceae</taxon>
        <taxon>Gaeumannomyces</taxon>
    </lineage>
</organism>
<dbReference type="eggNOG" id="KOG1437">
    <property type="taxonomic scope" value="Eukaryota"/>
</dbReference>
<dbReference type="InterPro" id="IPR036378">
    <property type="entry name" value="FAS1_dom_sf"/>
</dbReference>
<dbReference type="InterPro" id="IPR000782">
    <property type="entry name" value="FAS1_domain"/>
</dbReference>
<dbReference type="Proteomes" id="UP000006039">
    <property type="component" value="Unassembled WGS sequence"/>
</dbReference>
<feature type="signal peptide" evidence="1">
    <location>
        <begin position="1"/>
        <end position="19"/>
    </location>
</feature>
<dbReference type="VEuPathDB" id="FungiDB:GGTG_08114"/>
<accession>J3P3M7</accession>